<dbReference type="InterPro" id="IPR008966">
    <property type="entry name" value="Adhesion_dom_sf"/>
</dbReference>
<protein>
    <submittedName>
        <fullName evidence="5">Putative fimbrial-like protein SfmH</fullName>
    </submittedName>
</protein>
<dbReference type="EMBL" id="WNDP01000002">
    <property type="protein sequence ID" value="KAF1028235.1"/>
    <property type="molecule type" value="Genomic_DNA"/>
</dbReference>
<organism evidence="5 6">
    <name type="scientific">Acinetobacter bereziniae</name>
    <name type="common">Acinetobacter genomosp. 10</name>
    <dbReference type="NCBI Taxonomy" id="106648"/>
    <lineage>
        <taxon>Bacteria</taxon>
        <taxon>Pseudomonadati</taxon>
        <taxon>Pseudomonadota</taxon>
        <taxon>Gammaproteobacteria</taxon>
        <taxon>Moraxellales</taxon>
        <taxon>Moraxellaceae</taxon>
        <taxon>Acinetobacter</taxon>
    </lineage>
</organism>
<gene>
    <name evidence="5" type="primary">sfmH_2</name>
    <name evidence="5" type="ORF">GAK29_00115</name>
</gene>
<accession>A0A833PJD7</accession>
<evidence type="ECO:0000256" key="3">
    <source>
        <dbReference type="ARBA" id="ARBA00023263"/>
    </source>
</evidence>
<dbReference type="PANTHER" id="PTHR33420">
    <property type="entry name" value="FIMBRIAL SUBUNIT ELFA-RELATED"/>
    <property type="match status" value="1"/>
</dbReference>
<evidence type="ECO:0000256" key="1">
    <source>
        <dbReference type="ARBA" id="ARBA00004561"/>
    </source>
</evidence>
<dbReference type="InterPro" id="IPR050263">
    <property type="entry name" value="Bact_Fimbrial_Adh_Pro"/>
</dbReference>
<reference evidence="6" key="1">
    <citation type="journal article" date="2020" name="MBio">
        <title>Horizontal gene transfer to a defensive symbiont with a reduced genome amongst a multipartite beetle microbiome.</title>
        <authorList>
            <person name="Waterworth S.C."/>
            <person name="Florez L.V."/>
            <person name="Rees E.R."/>
            <person name="Hertweck C."/>
            <person name="Kaltenpoth M."/>
            <person name="Kwan J.C."/>
        </authorList>
    </citation>
    <scope>NUCLEOTIDE SEQUENCE [LARGE SCALE GENOMIC DNA]</scope>
</reference>
<keyword evidence="3" id="KW-0281">Fimbrium</keyword>
<sequence>MEKGKLHGNYERSKSETFLFSDSMLSLCAKFKVYIRCNKAFFSKVLTQAFCHVLTPKQVMMKPKFLLLLPLCIASTSSFAAYCYNAKGVTENVNYDLSTTFSSANNQLGKIVEISKNFSQQIMAVCDKPLPGEPKDNFTTRIYQPEVNVVEVVANYKYMPINDYLTGAMRIQDSFAGIFFPPGIFQMGSHGNVSQGLPFPVNDSNLIFRIKVVKPFVGSISIPSKTLFSVKAITNDYPLGGTPIYTISYTGRIIAPQSCTIDSGKTIEFNFGDITASAFSQAGVGGKPNTVTPQTKNISIQCSNINATAILSLRIEAEKAEKDMLVSSNPDIGFKIANMSDRVLIPNDVNSVTSFMLNQSQANITLKAWPVSITGKKPATGPFNSRAYIRIDFP</sequence>
<dbReference type="PANTHER" id="PTHR33420:SF31">
    <property type="entry name" value="TYPE 1 FIMBRIN D-MANNOSE SPECIFIC ADHESIN"/>
    <property type="match status" value="1"/>
</dbReference>
<comment type="caution">
    <text evidence="5">The sequence shown here is derived from an EMBL/GenBank/DDBJ whole genome shotgun (WGS) entry which is preliminary data.</text>
</comment>
<evidence type="ECO:0000313" key="5">
    <source>
        <dbReference type="EMBL" id="KAF1028235.1"/>
    </source>
</evidence>
<evidence type="ECO:0000313" key="6">
    <source>
        <dbReference type="Proteomes" id="UP000490535"/>
    </source>
</evidence>
<dbReference type="Gene3D" id="2.60.40.1090">
    <property type="entry name" value="Fimbrial-type adhesion domain"/>
    <property type="match status" value="1"/>
</dbReference>
<dbReference type="GO" id="GO:0009289">
    <property type="term" value="C:pilus"/>
    <property type="evidence" value="ECO:0007669"/>
    <property type="project" value="UniProtKB-SubCell"/>
</dbReference>
<dbReference type="Proteomes" id="UP000490535">
    <property type="component" value="Unassembled WGS sequence"/>
</dbReference>
<feature type="domain" description="Fimbrial-type adhesion" evidence="4">
    <location>
        <begin position="247"/>
        <end position="393"/>
    </location>
</feature>
<dbReference type="SUPFAM" id="SSF49401">
    <property type="entry name" value="Bacterial adhesins"/>
    <property type="match status" value="1"/>
</dbReference>
<dbReference type="Pfam" id="PF00419">
    <property type="entry name" value="Fimbrial"/>
    <property type="match status" value="1"/>
</dbReference>
<dbReference type="InterPro" id="IPR000259">
    <property type="entry name" value="Adhesion_dom_fimbrial"/>
</dbReference>
<name>A0A833PJD7_ACIBZ</name>
<dbReference type="InterPro" id="IPR036937">
    <property type="entry name" value="Adhesion_dom_fimbrial_sf"/>
</dbReference>
<proteinExistence type="predicted"/>
<evidence type="ECO:0000259" key="4">
    <source>
        <dbReference type="Pfam" id="PF00419"/>
    </source>
</evidence>
<dbReference type="GO" id="GO:0043709">
    <property type="term" value="P:cell adhesion involved in single-species biofilm formation"/>
    <property type="evidence" value="ECO:0007669"/>
    <property type="project" value="TreeGrafter"/>
</dbReference>
<dbReference type="AlphaFoldDB" id="A0A833PJD7"/>
<keyword evidence="2" id="KW-0732">Signal</keyword>
<evidence type="ECO:0000256" key="2">
    <source>
        <dbReference type="ARBA" id="ARBA00022729"/>
    </source>
</evidence>
<comment type="subcellular location">
    <subcellularLocation>
        <location evidence="1">Fimbrium</location>
    </subcellularLocation>
</comment>